<evidence type="ECO:0000313" key="2">
    <source>
        <dbReference type="Proteomes" id="UP000679992"/>
    </source>
</evidence>
<organism evidence="1 2">
    <name type="scientific">Paenibacillus vini</name>
    <dbReference type="NCBI Taxonomy" id="1476024"/>
    <lineage>
        <taxon>Bacteria</taxon>
        <taxon>Bacillati</taxon>
        <taxon>Bacillota</taxon>
        <taxon>Bacilli</taxon>
        <taxon>Bacillales</taxon>
        <taxon>Paenibacillaceae</taxon>
        <taxon>Paenibacillus</taxon>
    </lineage>
</organism>
<dbReference type="Proteomes" id="UP000679992">
    <property type="component" value="Unassembled WGS sequence"/>
</dbReference>
<name>A0ABQ4MCS9_9BACL</name>
<dbReference type="RefSeq" id="WP_213655260.1">
    <property type="nucleotide sequence ID" value="NZ_BOSL01000008.1"/>
</dbReference>
<sequence length="128" mass="14170">MEIPVTGFIVHSEGPDSSHSHKLYITSWDGRPTTHTHHFSGNTSFDVGHNHHYAGMTEPAPSGVQHVHNYRTETSFNDGHTHTIIGTTGPAIPLQSGGHYHYFQGYTTINGRTPHRHMYNGTTGNEVN</sequence>
<keyword evidence="2" id="KW-1185">Reference proteome</keyword>
<gene>
    <name evidence="1" type="ORF">J42TS3_28410</name>
</gene>
<proteinExistence type="predicted"/>
<evidence type="ECO:0008006" key="3">
    <source>
        <dbReference type="Google" id="ProtNLM"/>
    </source>
</evidence>
<reference evidence="1 2" key="1">
    <citation type="submission" date="2021-03" db="EMBL/GenBank/DDBJ databases">
        <title>Antimicrobial resistance genes in bacteria isolated from Japanese honey, and their potential for conferring macrolide and lincosamide resistance in the American foulbrood pathogen Paenibacillus larvae.</title>
        <authorList>
            <person name="Okamoto M."/>
            <person name="Kumagai M."/>
            <person name="Kanamori H."/>
            <person name="Takamatsu D."/>
        </authorList>
    </citation>
    <scope>NUCLEOTIDE SEQUENCE [LARGE SCALE GENOMIC DNA]</scope>
    <source>
        <strain evidence="1 2">J42TS3</strain>
    </source>
</reference>
<evidence type="ECO:0000313" key="1">
    <source>
        <dbReference type="EMBL" id="GIP53806.1"/>
    </source>
</evidence>
<accession>A0ABQ4MCS9</accession>
<dbReference type="EMBL" id="BOSL01000008">
    <property type="protein sequence ID" value="GIP53806.1"/>
    <property type="molecule type" value="Genomic_DNA"/>
</dbReference>
<comment type="caution">
    <text evidence="1">The sequence shown here is derived from an EMBL/GenBank/DDBJ whole genome shotgun (WGS) entry which is preliminary data.</text>
</comment>
<dbReference type="Pfam" id="PF12788">
    <property type="entry name" value="YmaF"/>
    <property type="match status" value="1"/>
</dbReference>
<dbReference type="InterPro" id="IPR024307">
    <property type="entry name" value="YmaF"/>
</dbReference>
<protein>
    <recommendedName>
        <fullName evidence="3">YmaF family protein</fullName>
    </recommendedName>
</protein>